<reference evidence="2 3" key="1">
    <citation type="journal article" date="2019" name="Mol. Biol. Evol.">
        <title>Blast fungal genomes show frequent chromosomal changes, gene gains and losses, and effector gene turnover.</title>
        <authorList>
            <person name="Gomez Luciano L.B."/>
            <person name="Jason Tsai I."/>
            <person name="Chuma I."/>
            <person name="Tosa Y."/>
            <person name="Chen Y.H."/>
            <person name="Li J.Y."/>
            <person name="Li M.Y."/>
            <person name="Jade Lu M.Y."/>
            <person name="Nakayashiki H."/>
            <person name="Li W.H."/>
        </authorList>
    </citation>
    <scope>NUCLEOTIDE SEQUENCE [LARGE SCALE GENOMIC DNA]</scope>
    <source>
        <strain evidence="2">MZ5-1-6</strain>
    </source>
</reference>
<protein>
    <submittedName>
        <fullName evidence="2">Uncharacterized protein</fullName>
    </submittedName>
</protein>
<proteinExistence type="predicted"/>
<dbReference type="AlphaFoldDB" id="A0A4P7NAJ1"/>
<evidence type="ECO:0000313" key="3">
    <source>
        <dbReference type="Proteomes" id="UP000294847"/>
    </source>
</evidence>
<gene>
    <name evidence="2" type="ORF">PoMZ_04555</name>
</gene>
<feature type="region of interest" description="Disordered" evidence="1">
    <location>
        <begin position="100"/>
        <end position="138"/>
    </location>
</feature>
<dbReference type="EMBL" id="CP034206">
    <property type="protein sequence ID" value="QBZ59593.1"/>
    <property type="molecule type" value="Genomic_DNA"/>
</dbReference>
<feature type="compositionally biased region" description="Polar residues" evidence="1">
    <location>
        <begin position="113"/>
        <end position="138"/>
    </location>
</feature>
<dbReference type="Proteomes" id="UP000294847">
    <property type="component" value="Chromosome 3"/>
</dbReference>
<sequence>MDGPGRLVIDRVQQYKKDREGDRRSVAYKWATAGCSGPPAGLTTEPGVLPRWGRYSNTLGGEQGCQSGTTAEKYLVDKEPNKAKTSGNVLKNYYEAMWTDKKQHPPTPKLKGSSHTANVIWQPTHVQYASQGEIRSTR</sequence>
<organism evidence="2 3">
    <name type="scientific">Pyricularia oryzae</name>
    <name type="common">Rice blast fungus</name>
    <name type="synonym">Magnaporthe oryzae</name>
    <dbReference type="NCBI Taxonomy" id="318829"/>
    <lineage>
        <taxon>Eukaryota</taxon>
        <taxon>Fungi</taxon>
        <taxon>Dikarya</taxon>
        <taxon>Ascomycota</taxon>
        <taxon>Pezizomycotina</taxon>
        <taxon>Sordariomycetes</taxon>
        <taxon>Sordariomycetidae</taxon>
        <taxon>Magnaporthales</taxon>
        <taxon>Pyriculariaceae</taxon>
        <taxon>Pyricularia</taxon>
    </lineage>
</organism>
<evidence type="ECO:0000313" key="2">
    <source>
        <dbReference type="EMBL" id="QBZ59593.1"/>
    </source>
</evidence>
<accession>A0A4P7NAJ1</accession>
<name>A0A4P7NAJ1_PYROR</name>
<evidence type="ECO:0000256" key="1">
    <source>
        <dbReference type="SAM" id="MobiDB-lite"/>
    </source>
</evidence>